<dbReference type="Gene3D" id="2.40.350.10">
    <property type="entry name" value="SO1590-like"/>
    <property type="match status" value="1"/>
</dbReference>
<gene>
    <name evidence="1" type="ORF">HOP12_06155</name>
</gene>
<proteinExistence type="predicted"/>
<comment type="caution">
    <text evidence="1">The sequence shown here is derived from an EMBL/GenBank/DDBJ whole genome shotgun (WGS) entry which is preliminary data.</text>
</comment>
<evidence type="ECO:0000313" key="1">
    <source>
        <dbReference type="EMBL" id="NOT33739.1"/>
    </source>
</evidence>
<dbReference type="Pfam" id="PF11528">
    <property type="entry name" value="DUF3224"/>
    <property type="match status" value="1"/>
</dbReference>
<reference evidence="1 2" key="1">
    <citation type="submission" date="2020-04" db="EMBL/GenBank/DDBJ databases">
        <title>Metagenomic profiling of ammonia- and methane-oxidizing microorganisms in a Dutch drinking water treatment plant.</title>
        <authorList>
            <person name="Poghosyan L."/>
            <person name="Leucker S."/>
        </authorList>
    </citation>
    <scope>NUCLEOTIDE SEQUENCE [LARGE SCALE GENOMIC DNA]</scope>
    <source>
        <strain evidence="1">S-RSF-IL-03</strain>
    </source>
</reference>
<organism evidence="1 2">
    <name type="scientific">Eiseniibacteriota bacterium</name>
    <dbReference type="NCBI Taxonomy" id="2212470"/>
    <lineage>
        <taxon>Bacteria</taxon>
        <taxon>Candidatus Eiseniibacteriota</taxon>
    </lineage>
</organism>
<protein>
    <submittedName>
        <fullName evidence="1">DUF3224 domain-containing protein</fullName>
    </submittedName>
</protein>
<accession>A0A849SX76</accession>
<dbReference type="EMBL" id="JABFRW010000070">
    <property type="protein sequence ID" value="NOT33739.1"/>
    <property type="molecule type" value="Genomic_DNA"/>
</dbReference>
<dbReference type="AlphaFoldDB" id="A0A849SX76"/>
<dbReference type="InterPro" id="IPR021607">
    <property type="entry name" value="DUF3224"/>
</dbReference>
<dbReference type="SUPFAM" id="SSF159238">
    <property type="entry name" value="SO1590-like"/>
    <property type="match status" value="1"/>
</dbReference>
<dbReference type="InterPro" id="IPR023159">
    <property type="entry name" value="SO1590-like_sf"/>
</dbReference>
<sequence length="133" mass="14064">MNTHASGPFDVKLTPQPAGENADFAFVGTLLLDKQFHGDLKATSKGIMLAAGTHVKNSAGYVALELVNGTLHGRRGTFVLQHSGLMNRGEGQLVIHVVPDSGTDELAGLSGSMAIIIEGGKHSYAFDYRFPEA</sequence>
<name>A0A849SX76_UNCEI</name>
<dbReference type="Proteomes" id="UP000580839">
    <property type="component" value="Unassembled WGS sequence"/>
</dbReference>
<evidence type="ECO:0000313" key="2">
    <source>
        <dbReference type="Proteomes" id="UP000580839"/>
    </source>
</evidence>